<evidence type="ECO:0008006" key="5">
    <source>
        <dbReference type="Google" id="ProtNLM"/>
    </source>
</evidence>
<sequence>MPLSEYEQRVLEQMERALSSDDPRLASTLQQARRKSPMRYVLAGVGVVAGLLLLVVGVSTSQTWVGVVGFVLMFAGVAYAFSSPRKSGPTGVVREDGSVDPSSTPGHARPATNNPRPAANTGRPARGAKNDGFLSRLEERWERRRQQGS</sequence>
<feature type="region of interest" description="Disordered" evidence="1">
    <location>
        <begin position="83"/>
        <end position="149"/>
    </location>
</feature>
<dbReference type="InterPro" id="IPR021401">
    <property type="entry name" value="DUF3040"/>
</dbReference>
<organism evidence="3 4">
    <name type="scientific">Isoptericola cucumis</name>
    <dbReference type="NCBI Taxonomy" id="1776856"/>
    <lineage>
        <taxon>Bacteria</taxon>
        <taxon>Bacillati</taxon>
        <taxon>Actinomycetota</taxon>
        <taxon>Actinomycetes</taxon>
        <taxon>Micrococcales</taxon>
        <taxon>Promicromonosporaceae</taxon>
        <taxon>Isoptericola</taxon>
    </lineage>
</organism>
<evidence type="ECO:0000313" key="3">
    <source>
        <dbReference type="EMBL" id="GGI07907.1"/>
    </source>
</evidence>
<name>A0ABQ2B550_9MICO</name>
<keyword evidence="2" id="KW-0812">Transmembrane</keyword>
<keyword evidence="2" id="KW-1133">Transmembrane helix</keyword>
<feature type="transmembrane region" description="Helical" evidence="2">
    <location>
        <begin position="40"/>
        <end position="58"/>
    </location>
</feature>
<dbReference type="Proteomes" id="UP000632535">
    <property type="component" value="Unassembled WGS sequence"/>
</dbReference>
<evidence type="ECO:0000256" key="2">
    <source>
        <dbReference type="SAM" id="Phobius"/>
    </source>
</evidence>
<evidence type="ECO:0000256" key="1">
    <source>
        <dbReference type="SAM" id="MobiDB-lite"/>
    </source>
</evidence>
<keyword evidence="4" id="KW-1185">Reference proteome</keyword>
<proteinExistence type="predicted"/>
<feature type="transmembrane region" description="Helical" evidence="2">
    <location>
        <begin position="64"/>
        <end position="81"/>
    </location>
</feature>
<dbReference type="Pfam" id="PF11239">
    <property type="entry name" value="DUF3040"/>
    <property type="match status" value="1"/>
</dbReference>
<dbReference type="EMBL" id="BMDG01000005">
    <property type="protein sequence ID" value="GGI07907.1"/>
    <property type="molecule type" value="Genomic_DNA"/>
</dbReference>
<gene>
    <name evidence="3" type="ORF">GCM10007368_18520</name>
</gene>
<keyword evidence="2" id="KW-0472">Membrane</keyword>
<accession>A0ABQ2B550</accession>
<dbReference type="RefSeq" id="WP_188523388.1">
    <property type="nucleotide sequence ID" value="NZ_BMDG01000005.1"/>
</dbReference>
<protein>
    <recommendedName>
        <fullName evidence="5">DUF3040 domain-containing protein</fullName>
    </recommendedName>
</protein>
<reference evidence="4" key="1">
    <citation type="journal article" date="2019" name="Int. J. Syst. Evol. Microbiol.">
        <title>The Global Catalogue of Microorganisms (GCM) 10K type strain sequencing project: providing services to taxonomists for standard genome sequencing and annotation.</title>
        <authorList>
            <consortium name="The Broad Institute Genomics Platform"/>
            <consortium name="The Broad Institute Genome Sequencing Center for Infectious Disease"/>
            <person name="Wu L."/>
            <person name="Ma J."/>
        </authorList>
    </citation>
    <scope>NUCLEOTIDE SEQUENCE [LARGE SCALE GENOMIC DNA]</scope>
    <source>
        <strain evidence="4">CCM 8653</strain>
    </source>
</reference>
<feature type="compositionally biased region" description="Basic and acidic residues" evidence="1">
    <location>
        <begin position="136"/>
        <end position="149"/>
    </location>
</feature>
<comment type="caution">
    <text evidence="3">The sequence shown here is derived from an EMBL/GenBank/DDBJ whole genome shotgun (WGS) entry which is preliminary data.</text>
</comment>
<evidence type="ECO:0000313" key="4">
    <source>
        <dbReference type="Proteomes" id="UP000632535"/>
    </source>
</evidence>
<feature type="compositionally biased region" description="Low complexity" evidence="1">
    <location>
        <begin position="108"/>
        <end position="121"/>
    </location>
</feature>